<evidence type="ECO:0000313" key="6">
    <source>
        <dbReference type="EMBL" id="MBC5833539.1"/>
    </source>
</evidence>
<accession>A0ABR7IV45</accession>
<dbReference type="InterPro" id="IPR011004">
    <property type="entry name" value="Trimer_LpxA-like_sf"/>
</dbReference>
<dbReference type="SUPFAM" id="SSF51161">
    <property type="entry name" value="Trimeric LpxA-like enzymes"/>
    <property type="match status" value="1"/>
</dbReference>
<evidence type="ECO:0000256" key="2">
    <source>
        <dbReference type="ARBA" id="ARBA00022679"/>
    </source>
</evidence>
<protein>
    <submittedName>
        <fullName evidence="6">Acetyltransferase</fullName>
    </submittedName>
</protein>
<dbReference type="PROSITE" id="PS00101">
    <property type="entry name" value="HEXAPEP_TRANSFERASES"/>
    <property type="match status" value="1"/>
</dbReference>
<reference evidence="6 7" key="1">
    <citation type="submission" date="2020-08" db="EMBL/GenBank/DDBJ databases">
        <title>Description of novel Flavobacterium F-408 isolate.</title>
        <authorList>
            <person name="Saticioglu I.B."/>
            <person name="Duman M."/>
            <person name="Altun S."/>
        </authorList>
    </citation>
    <scope>NUCLEOTIDE SEQUENCE [LARGE SCALE GENOMIC DNA]</scope>
    <source>
        <strain evidence="6 7">F-408</strain>
    </source>
</reference>
<sequence length="214" mass="22908">MIILGASGHAKEVFDICENTENVYFFDNVTSYEKPILFDKKIIQSFDELLNVVAKKDFILGLGGVTHRYKLYQKFVGFGFSPHAIIAKNAQVSSSANLGKGLNIMSFVFIGPDSKIGKGSLINAHVSVHHDVVIGDFVEVSPGAKILGNCTIGTFSTIGTNATILPKVRIGKNVIVAAGAVVTADVPDNCMVAGVPAQIKKQLKQITEIINSIC</sequence>
<keyword evidence="7" id="KW-1185">Reference proteome</keyword>
<dbReference type="CDD" id="cd03360">
    <property type="entry name" value="LbH_AT_putative"/>
    <property type="match status" value="1"/>
</dbReference>
<comment type="caution">
    <text evidence="6">The sequence shown here is derived from an EMBL/GenBank/DDBJ whole genome shotgun (WGS) entry which is preliminary data.</text>
</comment>
<dbReference type="InterPro" id="IPR018357">
    <property type="entry name" value="Hexapep_transf_CS"/>
</dbReference>
<evidence type="ECO:0000259" key="5">
    <source>
        <dbReference type="Pfam" id="PF17836"/>
    </source>
</evidence>
<dbReference type="InterPro" id="IPR050179">
    <property type="entry name" value="Trans_hexapeptide_repeat"/>
</dbReference>
<dbReference type="PANTHER" id="PTHR43300">
    <property type="entry name" value="ACETYLTRANSFERASE"/>
    <property type="match status" value="1"/>
</dbReference>
<dbReference type="InterPro" id="IPR001451">
    <property type="entry name" value="Hexapep"/>
</dbReference>
<proteinExistence type="inferred from homology"/>
<gene>
    <name evidence="6" type="ORF">H8R27_01450</name>
</gene>
<dbReference type="NCBIfam" id="TIGR03570">
    <property type="entry name" value="NeuD_NnaD"/>
    <property type="match status" value="1"/>
</dbReference>
<keyword evidence="4" id="KW-0012">Acyltransferase</keyword>
<dbReference type="PANTHER" id="PTHR43300:SF7">
    <property type="entry name" value="UDP-N-ACETYLBACILLOSAMINE N-ACETYLTRANSFERASE"/>
    <property type="match status" value="1"/>
</dbReference>
<dbReference type="InterPro" id="IPR041561">
    <property type="entry name" value="PglD_N"/>
</dbReference>
<dbReference type="Gene3D" id="2.160.10.10">
    <property type="entry name" value="Hexapeptide repeat proteins"/>
    <property type="match status" value="1"/>
</dbReference>
<comment type="similarity">
    <text evidence="1">Belongs to the transferase hexapeptide repeat family.</text>
</comment>
<dbReference type="EMBL" id="JACRUN010000001">
    <property type="protein sequence ID" value="MBC5833539.1"/>
    <property type="molecule type" value="Genomic_DNA"/>
</dbReference>
<name>A0ABR7IV45_9FLAO</name>
<evidence type="ECO:0000313" key="7">
    <source>
        <dbReference type="Proteomes" id="UP000605990"/>
    </source>
</evidence>
<keyword evidence="2" id="KW-0808">Transferase</keyword>
<dbReference type="Pfam" id="PF00132">
    <property type="entry name" value="Hexapep"/>
    <property type="match status" value="2"/>
</dbReference>
<dbReference type="RefSeq" id="WP_166124788.1">
    <property type="nucleotide sequence ID" value="NZ_JAANOQ010000001.1"/>
</dbReference>
<keyword evidence="3" id="KW-0677">Repeat</keyword>
<dbReference type="Pfam" id="PF17836">
    <property type="entry name" value="PglD_N"/>
    <property type="match status" value="1"/>
</dbReference>
<dbReference type="Gene3D" id="3.40.50.20">
    <property type="match status" value="1"/>
</dbReference>
<feature type="domain" description="PglD N-terminal" evidence="5">
    <location>
        <begin position="2"/>
        <end position="75"/>
    </location>
</feature>
<evidence type="ECO:0000256" key="1">
    <source>
        <dbReference type="ARBA" id="ARBA00007274"/>
    </source>
</evidence>
<dbReference type="InterPro" id="IPR020019">
    <property type="entry name" value="AcTrfase_PglD-like"/>
</dbReference>
<evidence type="ECO:0000256" key="4">
    <source>
        <dbReference type="ARBA" id="ARBA00023315"/>
    </source>
</evidence>
<dbReference type="Proteomes" id="UP000605990">
    <property type="component" value="Unassembled WGS sequence"/>
</dbReference>
<organism evidence="6 7">
    <name type="scientific">Flavobacterium bernardetii</name>
    <dbReference type="NCBI Taxonomy" id="2813823"/>
    <lineage>
        <taxon>Bacteria</taxon>
        <taxon>Pseudomonadati</taxon>
        <taxon>Bacteroidota</taxon>
        <taxon>Flavobacteriia</taxon>
        <taxon>Flavobacteriales</taxon>
        <taxon>Flavobacteriaceae</taxon>
        <taxon>Flavobacterium</taxon>
    </lineage>
</organism>
<evidence type="ECO:0000256" key="3">
    <source>
        <dbReference type="ARBA" id="ARBA00022737"/>
    </source>
</evidence>